<dbReference type="Proteomes" id="UP000238362">
    <property type="component" value="Unassembled WGS sequence"/>
</dbReference>
<evidence type="ECO:0000256" key="2">
    <source>
        <dbReference type="PROSITE-ProRule" id="PRU00335"/>
    </source>
</evidence>
<reference evidence="4 5" key="1">
    <citation type="submission" date="2018-03" db="EMBL/GenBank/DDBJ databases">
        <title>Genomic Encyclopedia of Type Strains, Phase III (KMG-III): the genomes of soil and plant-associated and newly described type strains.</title>
        <authorList>
            <person name="Whitman W."/>
        </authorList>
    </citation>
    <scope>NUCLEOTIDE SEQUENCE [LARGE SCALE GENOMIC DNA]</scope>
    <source>
        <strain evidence="4 5">CGMCC 4.7125</strain>
    </source>
</reference>
<dbReference type="InterPro" id="IPR009057">
    <property type="entry name" value="Homeodomain-like_sf"/>
</dbReference>
<keyword evidence="5" id="KW-1185">Reference proteome</keyword>
<dbReference type="SUPFAM" id="SSF48498">
    <property type="entry name" value="Tetracyclin repressor-like, C-terminal domain"/>
    <property type="match status" value="1"/>
</dbReference>
<dbReference type="PRINTS" id="PR00455">
    <property type="entry name" value="HTHTETR"/>
</dbReference>
<accession>A0A2T0LZ32</accession>
<dbReference type="Pfam" id="PF17926">
    <property type="entry name" value="TetR_C_21"/>
    <property type="match status" value="1"/>
</dbReference>
<dbReference type="GO" id="GO:0003677">
    <property type="term" value="F:DNA binding"/>
    <property type="evidence" value="ECO:0007669"/>
    <property type="project" value="UniProtKB-UniRule"/>
</dbReference>
<dbReference type="PANTHER" id="PTHR30328">
    <property type="entry name" value="TRANSCRIPTIONAL REPRESSOR"/>
    <property type="match status" value="1"/>
</dbReference>
<dbReference type="InterPro" id="IPR050109">
    <property type="entry name" value="HTH-type_TetR-like_transc_reg"/>
</dbReference>
<evidence type="ECO:0000313" key="4">
    <source>
        <dbReference type="EMBL" id="PRX49373.1"/>
    </source>
</evidence>
<dbReference type="GO" id="GO:0006355">
    <property type="term" value="P:regulation of DNA-templated transcription"/>
    <property type="evidence" value="ECO:0007669"/>
    <property type="project" value="UniProtKB-ARBA"/>
</dbReference>
<dbReference type="RefSeq" id="WP_106178039.1">
    <property type="nucleotide sequence ID" value="NZ_PVNH01000003.1"/>
</dbReference>
<dbReference type="Pfam" id="PF00440">
    <property type="entry name" value="TetR_N"/>
    <property type="match status" value="1"/>
</dbReference>
<dbReference type="InterPro" id="IPR041467">
    <property type="entry name" value="Sco4008_C"/>
</dbReference>
<proteinExistence type="predicted"/>
<evidence type="ECO:0000256" key="1">
    <source>
        <dbReference type="ARBA" id="ARBA00023125"/>
    </source>
</evidence>
<protein>
    <submittedName>
        <fullName evidence="4">TetR family transcriptional regulator</fullName>
    </submittedName>
</protein>
<dbReference type="PANTHER" id="PTHR30328:SF54">
    <property type="entry name" value="HTH-TYPE TRANSCRIPTIONAL REPRESSOR SCO4008"/>
    <property type="match status" value="1"/>
</dbReference>
<dbReference type="AlphaFoldDB" id="A0A2T0LZ32"/>
<dbReference type="InterPro" id="IPR036271">
    <property type="entry name" value="Tet_transcr_reg_TetR-rel_C_sf"/>
</dbReference>
<evidence type="ECO:0000259" key="3">
    <source>
        <dbReference type="PROSITE" id="PS50977"/>
    </source>
</evidence>
<dbReference type="InterPro" id="IPR001647">
    <property type="entry name" value="HTH_TetR"/>
</dbReference>
<sequence length="196" mass="21518">MAWDTAATKQKILDAALEEFAEYGPTGTTIDRIARRAKINKERIYNYFGDKRALFTRVLAAESERIAGSVVFDPAHHDPVGDYAGRIFDYHVAHPELVRLLLWEGLTTSGEVVDEAARSEYYRAKVERFAKAQADGVLRADLAPGALLFSIMALAAWWHAAPHIARMTTGTGAADVAQRRAAVVTAARRLATGHTP</sequence>
<dbReference type="EMBL" id="PVNH01000003">
    <property type="protein sequence ID" value="PRX49373.1"/>
    <property type="molecule type" value="Genomic_DNA"/>
</dbReference>
<name>A0A2T0LZ32_9PSEU</name>
<feature type="DNA-binding region" description="H-T-H motif" evidence="2">
    <location>
        <begin position="29"/>
        <end position="48"/>
    </location>
</feature>
<evidence type="ECO:0000313" key="5">
    <source>
        <dbReference type="Proteomes" id="UP000238362"/>
    </source>
</evidence>
<dbReference type="PROSITE" id="PS50977">
    <property type="entry name" value="HTH_TETR_2"/>
    <property type="match status" value="1"/>
</dbReference>
<gene>
    <name evidence="4" type="ORF">B0I33_103408</name>
</gene>
<organism evidence="4 5">
    <name type="scientific">Prauserella shujinwangii</name>
    <dbReference type="NCBI Taxonomy" id="1453103"/>
    <lineage>
        <taxon>Bacteria</taxon>
        <taxon>Bacillati</taxon>
        <taxon>Actinomycetota</taxon>
        <taxon>Actinomycetes</taxon>
        <taxon>Pseudonocardiales</taxon>
        <taxon>Pseudonocardiaceae</taxon>
        <taxon>Prauserella</taxon>
    </lineage>
</organism>
<keyword evidence="1 2" id="KW-0238">DNA-binding</keyword>
<feature type="domain" description="HTH tetR-type" evidence="3">
    <location>
        <begin position="6"/>
        <end position="66"/>
    </location>
</feature>
<dbReference type="OrthoDB" id="4726108at2"/>
<dbReference type="Gene3D" id="1.10.357.10">
    <property type="entry name" value="Tetracycline Repressor, domain 2"/>
    <property type="match status" value="1"/>
</dbReference>
<dbReference type="SUPFAM" id="SSF46689">
    <property type="entry name" value="Homeodomain-like"/>
    <property type="match status" value="1"/>
</dbReference>
<comment type="caution">
    <text evidence="4">The sequence shown here is derived from an EMBL/GenBank/DDBJ whole genome shotgun (WGS) entry which is preliminary data.</text>
</comment>